<protein>
    <submittedName>
        <fullName evidence="2">Uncharacterized protein</fullName>
    </submittedName>
</protein>
<dbReference type="AlphaFoldDB" id="A0A1X6PBI3"/>
<sequence length="91" mass="9319">MGLQEAARRRTDKPRVEGVWEASAGSTAGCLSCLGHGSPPLSPPRHFNIKMVAATRLLCLTAAAAVVLATPATVGTALPASNTCPCTPCFN</sequence>
<keyword evidence="3" id="KW-1185">Reference proteome</keyword>
<keyword evidence="1" id="KW-0472">Membrane</keyword>
<evidence type="ECO:0000313" key="3">
    <source>
        <dbReference type="Proteomes" id="UP000218209"/>
    </source>
</evidence>
<feature type="transmembrane region" description="Helical" evidence="1">
    <location>
        <begin position="57"/>
        <end position="78"/>
    </location>
</feature>
<accession>A0A1X6PBI3</accession>
<organism evidence="2 3">
    <name type="scientific">Porphyra umbilicalis</name>
    <name type="common">Purple laver</name>
    <name type="synonym">Red alga</name>
    <dbReference type="NCBI Taxonomy" id="2786"/>
    <lineage>
        <taxon>Eukaryota</taxon>
        <taxon>Rhodophyta</taxon>
        <taxon>Bangiophyceae</taxon>
        <taxon>Bangiales</taxon>
        <taxon>Bangiaceae</taxon>
        <taxon>Porphyra</taxon>
    </lineage>
</organism>
<name>A0A1X6PBI3_PORUM</name>
<gene>
    <name evidence="2" type="ORF">BU14_0116s0048</name>
</gene>
<evidence type="ECO:0000313" key="2">
    <source>
        <dbReference type="EMBL" id="OSX78228.1"/>
    </source>
</evidence>
<keyword evidence="1" id="KW-1133">Transmembrane helix</keyword>
<keyword evidence="1" id="KW-0812">Transmembrane</keyword>
<evidence type="ECO:0000256" key="1">
    <source>
        <dbReference type="SAM" id="Phobius"/>
    </source>
</evidence>
<dbReference type="Proteomes" id="UP000218209">
    <property type="component" value="Unassembled WGS sequence"/>
</dbReference>
<dbReference type="EMBL" id="KV918818">
    <property type="protein sequence ID" value="OSX78228.1"/>
    <property type="molecule type" value="Genomic_DNA"/>
</dbReference>
<proteinExistence type="predicted"/>
<reference evidence="2 3" key="1">
    <citation type="submission" date="2017-03" db="EMBL/GenBank/DDBJ databases">
        <title>WGS assembly of Porphyra umbilicalis.</title>
        <authorList>
            <person name="Brawley S.H."/>
            <person name="Blouin N.A."/>
            <person name="Ficko-Blean E."/>
            <person name="Wheeler G.L."/>
            <person name="Lohr M."/>
            <person name="Goodson H.V."/>
            <person name="Jenkins J.W."/>
            <person name="Blaby-Haas C.E."/>
            <person name="Helliwell K.E."/>
            <person name="Chan C."/>
            <person name="Marriage T."/>
            <person name="Bhattacharya D."/>
            <person name="Klein A.S."/>
            <person name="Badis Y."/>
            <person name="Brodie J."/>
            <person name="Cao Y."/>
            <person name="Collen J."/>
            <person name="Dittami S.M."/>
            <person name="Gachon C.M."/>
            <person name="Green B.R."/>
            <person name="Karpowicz S."/>
            <person name="Kim J.W."/>
            <person name="Kudahl U."/>
            <person name="Lin S."/>
            <person name="Michel G."/>
            <person name="Mittag M."/>
            <person name="Olson B.J."/>
            <person name="Pangilinan J."/>
            <person name="Peng Y."/>
            <person name="Qiu H."/>
            <person name="Shu S."/>
            <person name="Singer J.T."/>
            <person name="Smith A.G."/>
            <person name="Sprecher B.N."/>
            <person name="Wagner V."/>
            <person name="Wang W."/>
            <person name="Wang Z.-Y."/>
            <person name="Yan J."/>
            <person name="Yarish C."/>
            <person name="Zoeuner-Riek S."/>
            <person name="Zhuang Y."/>
            <person name="Zou Y."/>
            <person name="Lindquist E.A."/>
            <person name="Grimwood J."/>
            <person name="Barry K."/>
            <person name="Rokhsar D.S."/>
            <person name="Schmutz J."/>
            <person name="Stiller J.W."/>
            <person name="Grossman A.R."/>
            <person name="Prochnik S.E."/>
        </authorList>
    </citation>
    <scope>NUCLEOTIDE SEQUENCE [LARGE SCALE GENOMIC DNA]</scope>
    <source>
        <strain evidence="2">4086291</strain>
    </source>
</reference>